<evidence type="ECO:0000313" key="1">
    <source>
        <dbReference type="EMBL" id="OUN86997.1"/>
    </source>
</evidence>
<name>A0A1Y3XUP5_9ACTN</name>
<organism evidence="1 2">
    <name type="scientific">[Collinsella] massiliensis</name>
    <dbReference type="NCBI Taxonomy" id="1232426"/>
    <lineage>
        <taxon>Bacteria</taxon>
        <taxon>Bacillati</taxon>
        <taxon>Actinomycetota</taxon>
        <taxon>Coriobacteriia</taxon>
        <taxon>Coriobacteriales</taxon>
        <taxon>Coriobacteriaceae</taxon>
        <taxon>Enorma</taxon>
    </lineage>
</organism>
<protein>
    <recommendedName>
        <fullName evidence="3">Cucumopine synthase C-terminal helical bundle domain-containing protein</fullName>
    </recommendedName>
</protein>
<comment type="caution">
    <text evidence="1">The sequence shown here is derived from an EMBL/GenBank/DDBJ whole genome shotgun (WGS) entry which is preliminary data.</text>
</comment>
<dbReference type="AlphaFoldDB" id="A0A1Y3XUP5"/>
<dbReference type="Proteomes" id="UP000195781">
    <property type="component" value="Unassembled WGS sequence"/>
</dbReference>
<dbReference type="RefSeq" id="WP_094335850.1">
    <property type="nucleotide sequence ID" value="NZ_NFIE01000018.1"/>
</dbReference>
<reference evidence="2" key="1">
    <citation type="submission" date="2017-04" db="EMBL/GenBank/DDBJ databases">
        <title>Function of individual gut microbiota members based on whole genome sequencing of pure cultures obtained from chicken caecum.</title>
        <authorList>
            <person name="Medvecky M."/>
            <person name="Cejkova D."/>
            <person name="Polansky O."/>
            <person name="Karasova D."/>
            <person name="Kubasova T."/>
            <person name="Cizek A."/>
            <person name="Rychlik I."/>
        </authorList>
    </citation>
    <scope>NUCLEOTIDE SEQUENCE [LARGE SCALE GENOMIC DNA]</scope>
    <source>
        <strain evidence="2">An5</strain>
    </source>
</reference>
<dbReference type="EMBL" id="NFIE01000018">
    <property type="protein sequence ID" value="OUN86997.1"/>
    <property type="molecule type" value="Genomic_DNA"/>
</dbReference>
<sequence>MATIEHLSGLTAGELASALRVLADDMVCNEPEDIERLRARKLDTGREFAVWEYVMGYCMNFSDQICVLRTQADAVARGEEPGDAATLARSMQRLCAWYSGQFDTTAKMDDAVAILAHAGECFGGVCDLAAFSDLARGLERYLVQLMFWVDRQIPWSAVSDLVHGYRLRTAK</sequence>
<accession>A0A1Y3XUP5</accession>
<keyword evidence="2" id="KW-1185">Reference proteome</keyword>
<evidence type="ECO:0000313" key="2">
    <source>
        <dbReference type="Proteomes" id="UP000195781"/>
    </source>
</evidence>
<gene>
    <name evidence="1" type="ORF">B5G02_08045</name>
</gene>
<dbReference type="OrthoDB" id="3196654at2"/>
<evidence type="ECO:0008006" key="3">
    <source>
        <dbReference type="Google" id="ProtNLM"/>
    </source>
</evidence>
<proteinExistence type="predicted"/>